<dbReference type="Proteomes" id="UP001165986">
    <property type="component" value="Unassembled WGS sequence"/>
</dbReference>
<evidence type="ECO:0000313" key="2">
    <source>
        <dbReference type="Proteomes" id="UP001165986"/>
    </source>
</evidence>
<proteinExistence type="predicted"/>
<comment type="caution">
    <text evidence="1">The sequence shown here is derived from an EMBL/GenBank/DDBJ whole genome shotgun (WGS) entry which is preliminary data.</text>
</comment>
<reference evidence="1" key="1">
    <citation type="submission" date="2019-07" db="EMBL/GenBank/DDBJ databases">
        <title>Toxilogical consequences of a new and cryptic species of cyanobacteria (Komarekiella delphini-convector) recovered from the epidermis of a bottlenose dolphin and 1500 ft. in the air.</title>
        <authorList>
            <person name="Brown A.O."/>
            <person name="Dvorak P."/>
            <person name="Villanueva C.D."/>
            <person name="Foss A.J."/>
            <person name="Garvey A.D."/>
            <person name="Gibson Q.A."/>
            <person name="Johansen J.R."/>
            <person name="Casamatta D.A."/>
        </authorList>
    </citation>
    <scope>NUCLEOTIDE SEQUENCE</scope>
    <source>
        <strain evidence="1">SJRDD-AB1</strain>
    </source>
</reference>
<accession>A0AA40VSM0</accession>
<evidence type="ECO:0000313" key="1">
    <source>
        <dbReference type="EMBL" id="MBD6618297.1"/>
    </source>
</evidence>
<name>A0AA40VSM0_9NOST</name>
<protein>
    <submittedName>
        <fullName evidence="1">Uncharacterized protein</fullName>
    </submittedName>
</protein>
<sequence length="244" mass="26824">MKSIIKLFPLINDALKYPKRVVFTLALTSLLSLGLVSTGNNSAEAAPGAEQIQLLSQGSQNRSNRLPRAVARAVLRDASKRSGEAIANLKITQFKSQTFGNPCIFNFGEMCTREYNPIKGWQVIVRVQQQSWTYHVNQSGSQIVLDPKVSVSGATQLPKAIADTILGDTSKRSGVEIADLKITQATPKTFGNPCEFNFGEICTREFNPVEGWEVIVQVKEQSWTYHVNKSGSQIVLDPKVSAIK</sequence>
<organism evidence="1 2">
    <name type="scientific">Komarekiella delphini-convector SJRDD-AB1</name>
    <dbReference type="NCBI Taxonomy" id="2593771"/>
    <lineage>
        <taxon>Bacteria</taxon>
        <taxon>Bacillati</taxon>
        <taxon>Cyanobacteriota</taxon>
        <taxon>Cyanophyceae</taxon>
        <taxon>Nostocales</taxon>
        <taxon>Nostocaceae</taxon>
        <taxon>Komarekiella</taxon>
        <taxon>Komarekiella delphini-convector</taxon>
    </lineage>
</organism>
<keyword evidence="2" id="KW-1185">Reference proteome</keyword>
<dbReference type="AlphaFoldDB" id="A0AA40VSM0"/>
<dbReference type="RefSeq" id="WP_191759510.1">
    <property type="nucleotide sequence ID" value="NZ_VJXY01000025.1"/>
</dbReference>
<dbReference type="EMBL" id="VJXY01000025">
    <property type="protein sequence ID" value="MBD6618297.1"/>
    <property type="molecule type" value="Genomic_DNA"/>
</dbReference>
<gene>
    <name evidence="1" type="ORF">FNW02_21335</name>
</gene>